<protein>
    <submittedName>
        <fullName evidence="1">Uncharacterized protein</fullName>
    </submittedName>
</protein>
<evidence type="ECO:0000313" key="2">
    <source>
        <dbReference type="Proteomes" id="UP001055156"/>
    </source>
</evidence>
<gene>
    <name evidence="1" type="ORF">LKMONMHP_2017</name>
</gene>
<dbReference type="EMBL" id="BPQV01000005">
    <property type="protein sequence ID" value="GJE27161.1"/>
    <property type="molecule type" value="Genomic_DNA"/>
</dbReference>
<evidence type="ECO:0000313" key="1">
    <source>
        <dbReference type="EMBL" id="GJE27161.1"/>
    </source>
</evidence>
<reference evidence="1" key="2">
    <citation type="submission" date="2021-08" db="EMBL/GenBank/DDBJ databases">
        <authorList>
            <person name="Tani A."/>
            <person name="Ola A."/>
            <person name="Ogura Y."/>
            <person name="Katsura K."/>
            <person name="Hayashi T."/>
        </authorList>
    </citation>
    <scope>NUCLEOTIDE SEQUENCE</scope>
    <source>
        <strain evidence="1">NBRC 15689</strain>
    </source>
</reference>
<dbReference type="Proteomes" id="UP001055156">
    <property type="component" value="Unassembled WGS sequence"/>
</dbReference>
<comment type="caution">
    <text evidence="1">The sequence shown here is derived from an EMBL/GenBank/DDBJ whole genome shotgun (WGS) entry which is preliminary data.</text>
</comment>
<proteinExistence type="predicted"/>
<keyword evidence="2" id="KW-1185">Reference proteome</keyword>
<sequence>MLALPTTPLGVPVLPIPHAGAGRAASPFPGTRAFLRSVMPALDLAFGLEDVSTYPDAIVALIERLEAGPLGQAATAGDRQAVAFA</sequence>
<reference evidence="1" key="1">
    <citation type="journal article" date="2021" name="Front. Microbiol.">
        <title>Comprehensive Comparative Genomics and Phenotyping of Methylobacterium Species.</title>
        <authorList>
            <person name="Alessa O."/>
            <person name="Ogura Y."/>
            <person name="Fujitani Y."/>
            <person name="Takami H."/>
            <person name="Hayashi T."/>
            <person name="Sahin N."/>
            <person name="Tani A."/>
        </authorList>
    </citation>
    <scope>NUCLEOTIDE SEQUENCE</scope>
    <source>
        <strain evidence="1">NBRC 15689</strain>
    </source>
</reference>
<accession>A0ABQ4T812</accession>
<name>A0ABQ4T812_METOR</name>
<organism evidence="1 2">
    <name type="scientific">Methylobacterium organophilum</name>
    <dbReference type="NCBI Taxonomy" id="410"/>
    <lineage>
        <taxon>Bacteria</taxon>
        <taxon>Pseudomonadati</taxon>
        <taxon>Pseudomonadota</taxon>
        <taxon>Alphaproteobacteria</taxon>
        <taxon>Hyphomicrobiales</taxon>
        <taxon>Methylobacteriaceae</taxon>
        <taxon>Methylobacterium</taxon>
    </lineage>
</organism>